<proteinExistence type="inferred from homology"/>
<dbReference type="InterPro" id="IPR001727">
    <property type="entry name" value="GDT1-like"/>
</dbReference>
<protein>
    <recommendedName>
        <fullName evidence="6">GDT1 family protein</fullName>
    </recommendedName>
</protein>
<keyword evidence="9" id="KW-1185">Reference proteome</keyword>
<dbReference type="PANTHER" id="PTHR12608:SF6">
    <property type="entry name" value="PROTEIN PAM71, CHLOROPLASTIC"/>
    <property type="match status" value="1"/>
</dbReference>
<name>A0A250WQN1_9CHLO</name>
<comment type="caution">
    <text evidence="8">The sequence shown here is derived from an EMBL/GenBank/DDBJ whole genome shotgun (WGS) entry which is preliminary data.</text>
</comment>
<dbReference type="GO" id="GO:0015085">
    <property type="term" value="F:calcium ion transmembrane transporter activity"/>
    <property type="evidence" value="ECO:0007669"/>
    <property type="project" value="TreeGrafter"/>
</dbReference>
<dbReference type="GO" id="GO:0005384">
    <property type="term" value="F:manganese ion transmembrane transporter activity"/>
    <property type="evidence" value="ECO:0007669"/>
    <property type="project" value="TreeGrafter"/>
</dbReference>
<evidence type="ECO:0000256" key="5">
    <source>
        <dbReference type="ARBA" id="ARBA00023136"/>
    </source>
</evidence>
<dbReference type="Proteomes" id="UP000232323">
    <property type="component" value="Unassembled WGS sequence"/>
</dbReference>
<organism evidence="8 9">
    <name type="scientific">Chlamydomonas eustigma</name>
    <dbReference type="NCBI Taxonomy" id="1157962"/>
    <lineage>
        <taxon>Eukaryota</taxon>
        <taxon>Viridiplantae</taxon>
        <taxon>Chlorophyta</taxon>
        <taxon>core chlorophytes</taxon>
        <taxon>Chlorophyceae</taxon>
        <taxon>CS clade</taxon>
        <taxon>Chlamydomonadales</taxon>
        <taxon>Chlamydomonadaceae</taxon>
        <taxon>Chlamydomonas</taxon>
    </lineage>
</organism>
<dbReference type="GO" id="GO:0032472">
    <property type="term" value="P:Golgi calcium ion transport"/>
    <property type="evidence" value="ECO:0007669"/>
    <property type="project" value="TreeGrafter"/>
</dbReference>
<evidence type="ECO:0000256" key="3">
    <source>
        <dbReference type="ARBA" id="ARBA00022692"/>
    </source>
</evidence>
<evidence type="ECO:0000313" key="8">
    <source>
        <dbReference type="EMBL" id="GAX73128.1"/>
    </source>
</evidence>
<dbReference type="PROSITE" id="PS01214">
    <property type="entry name" value="UPF0016"/>
    <property type="match status" value="1"/>
</dbReference>
<evidence type="ECO:0000256" key="7">
    <source>
        <dbReference type="SAM" id="Coils"/>
    </source>
</evidence>
<dbReference type="GO" id="GO:0009535">
    <property type="term" value="C:chloroplast thylakoid membrane"/>
    <property type="evidence" value="ECO:0007669"/>
    <property type="project" value="TreeGrafter"/>
</dbReference>
<sequence>MMSAINQSFVRSKLACCAPTHIRTLKSSCSCRNVQSIRVKALLDENRTNFLDKFKDDQTLVASTSEQRPEQSIYAAKLKKKVSRAWSPALALSAAALACTSSPALAHVIGMSPIMDIGFSIPGIVGDSPLREGFVSGFLLIFFSEIGDKTFFIALLLALKQPKSAVFTGTFGALAVMTVISVLLGQTLHQLDELIPQDSAASKIPFDDLVAAALLIWFGVKTLQDAKDAAETAQEEKEEAQEVVQTFGAEDTTKIILSTFALVFAAEWGDKSFLATIALAAASSPLGVVTGAVAGHGVATGIAVAGGSVLSKYFSESFLQYVGGTLFLVFAAATLIDLVV</sequence>
<dbReference type="AlphaFoldDB" id="A0A250WQN1"/>
<evidence type="ECO:0000256" key="6">
    <source>
        <dbReference type="RuleBase" id="RU365102"/>
    </source>
</evidence>
<keyword evidence="3 6" id="KW-0812">Transmembrane</keyword>
<feature type="coiled-coil region" evidence="7">
    <location>
        <begin position="220"/>
        <end position="250"/>
    </location>
</feature>
<keyword evidence="4 6" id="KW-1133">Transmembrane helix</keyword>
<dbReference type="OrthoDB" id="442680at2759"/>
<feature type="transmembrane region" description="Helical" evidence="6">
    <location>
        <begin position="165"/>
        <end position="184"/>
    </location>
</feature>
<evidence type="ECO:0000256" key="2">
    <source>
        <dbReference type="ARBA" id="ARBA00009190"/>
    </source>
</evidence>
<comment type="subcellular location">
    <subcellularLocation>
        <location evidence="1 6">Membrane</location>
        <topology evidence="1 6">Multi-pass membrane protein</topology>
    </subcellularLocation>
</comment>
<feature type="transmembrane region" description="Helical" evidence="6">
    <location>
        <begin position="89"/>
        <end position="114"/>
    </location>
</feature>
<keyword evidence="7" id="KW-0175">Coiled coil</keyword>
<evidence type="ECO:0000313" key="9">
    <source>
        <dbReference type="Proteomes" id="UP000232323"/>
    </source>
</evidence>
<comment type="similarity">
    <text evidence="2 6">Belongs to the GDT1 family.</text>
</comment>
<evidence type="ECO:0000256" key="4">
    <source>
        <dbReference type="ARBA" id="ARBA00022989"/>
    </source>
</evidence>
<comment type="caution">
    <text evidence="6">Lacks conserved residue(s) required for the propagation of feature annotation.</text>
</comment>
<evidence type="ECO:0000256" key="1">
    <source>
        <dbReference type="ARBA" id="ARBA00004141"/>
    </source>
</evidence>
<dbReference type="Pfam" id="PF01169">
    <property type="entry name" value="GDT1"/>
    <property type="match status" value="2"/>
</dbReference>
<dbReference type="InterPro" id="IPR049555">
    <property type="entry name" value="GDT1-like_CS"/>
</dbReference>
<dbReference type="GO" id="GO:0005794">
    <property type="term" value="C:Golgi apparatus"/>
    <property type="evidence" value="ECO:0007669"/>
    <property type="project" value="TreeGrafter"/>
</dbReference>
<keyword evidence="5 6" id="KW-0472">Membrane</keyword>
<dbReference type="GO" id="GO:0032468">
    <property type="term" value="P:Golgi calcium ion homeostasis"/>
    <property type="evidence" value="ECO:0007669"/>
    <property type="project" value="TreeGrafter"/>
</dbReference>
<dbReference type="PANTHER" id="PTHR12608">
    <property type="entry name" value="TRANSMEMBRANE PROTEIN HTP-1 RELATED"/>
    <property type="match status" value="1"/>
</dbReference>
<dbReference type="EMBL" id="BEGY01000002">
    <property type="protein sequence ID" value="GAX73128.1"/>
    <property type="molecule type" value="Genomic_DNA"/>
</dbReference>
<feature type="transmembrane region" description="Helical" evidence="6">
    <location>
        <begin position="134"/>
        <end position="158"/>
    </location>
</feature>
<feature type="transmembrane region" description="Helical" evidence="6">
    <location>
        <begin position="318"/>
        <end position="339"/>
    </location>
</feature>
<gene>
    <name evidence="8" type="ORF">CEUSTIGMA_g581.t1</name>
</gene>
<reference evidence="8 9" key="1">
    <citation type="submission" date="2017-08" db="EMBL/GenBank/DDBJ databases">
        <title>Acidophilic green algal genome provides insights into adaptation to an acidic environment.</title>
        <authorList>
            <person name="Hirooka S."/>
            <person name="Hirose Y."/>
            <person name="Kanesaki Y."/>
            <person name="Higuchi S."/>
            <person name="Fujiwara T."/>
            <person name="Onuma R."/>
            <person name="Era A."/>
            <person name="Ohbayashi R."/>
            <person name="Uzuka A."/>
            <person name="Nozaki H."/>
            <person name="Yoshikawa H."/>
            <person name="Miyagishima S.Y."/>
        </authorList>
    </citation>
    <scope>NUCLEOTIDE SEQUENCE [LARGE SCALE GENOMIC DNA]</scope>
    <source>
        <strain evidence="8 9">NIES-2499</strain>
    </source>
</reference>
<accession>A0A250WQN1</accession>